<sequence>MAQKQPPNPFLLAADNPAQLVAFLHANPTVASAQDWTGYSLLHAASSYNHPTLLRALVKDFHVDVNITDDDGETPLFSCETVEMAKCLVEEMGANWSVKNKQGMSAREKIEQEGDWPLVGLYLGGIEDSSAPTQTTTGSLPPPQLSVNVTTIDDPASTADTNSANPTEAEVIDPAFKARIEALAARPDFQGEEGQKELRNLVAEAVRGHVISPARDKEGEAEADRDFVRQRRE</sequence>
<reference evidence="2" key="1">
    <citation type="submission" date="2021-03" db="EMBL/GenBank/DDBJ databases">
        <title>Comparative genomics and phylogenomic investigation of the class Geoglossomycetes provide insights into ecological specialization and systematics.</title>
        <authorList>
            <person name="Melie T."/>
            <person name="Pirro S."/>
            <person name="Miller A.N."/>
            <person name="Quandt A."/>
        </authorList>
    </citation>
    <scope>NUCLEOTIDE SEQUENCE</scope>
    <source>
        <strain evidence="2">GBOQ0MN5Z8</strain>
    </source>
</reference>
<evidence type="ECO:0000256" key="1">
    <source>
        <dbReference type="SAM" id="MobiDB-lite"/>
    </source>
</evidence>
<dbReference type="OrthoDB" id="19174at2759"/>
<dbReference type="SUPFAM" id="SSF48403">
    <property type="entry name" value="Ankyrin repeat"/>
    <property type="match status" value="1"/>
</dbReference>
<dbReference type="Pfam" id="PF13857">
    <property type="entry name" value="Ank_5"/>
    <property type="match status" value="1"/>
</dbReference>
<accession>A0A9P8I2Z6</accession>
<protein>
    <recommendedName>
        <fullName evidence="4">Ankyrin repeat protein</fullName>
    </recommendedName>
</protein>
<name>A0A9P8I2Z6_9PEZI</name>
<comment type="caution">
    <text evidence="2">The sequence shown here is derived from an EMBL/GenBank/DDBJ whole genome shotgun (WGS) entry which is preliminary data.</text>
</comment>
<gene>
    <name evidence="2" type="ORF">FGG08_005594</name>
</gene>
<dbReference type="Proteomes" id="UP000698800">
    <property type="component" value="Unassembled WGS sequence"/>
</dbReference>
<evidence type="ECO:0008006" key="4">
    <source>
        <dbReference type="Google" id="ProtNLM"/>
    </source>
</evidence>
<evidence type="ECO:0000313" key="2">
    <source>
        <dbReference type="EMBL" id="KAH0537643.1"/>
    </source>
</evidence>
<dbReference type="EMBL" id="JAGHQL010000136">
    <property type="protein sequence ID" value="KAH0537643.1"/>
    <property type="molecule type" value="Genomic_DNA"/>
</dbReference>
<feature type="compositionally biased region" description="Basic and acidic residues" evidence="1">
    <location>
        <begin position="214"/>
        <end position="233"/>
    </location>
</feature>
<feature type="region of interest" description="Disordered" evidence="1">
    <location>
        <begin position="212"/>
        <end position="233"/>
    </location>
</feature>
<organism evidence="2 3">
    <name type="scientific">Glutinoglossum americanum</name>
    <dbReference type="NCBI Taxonomy" id="1670608"/>
    <lineage>
        <taxon>Eukaryota</taxon>
        <taxon>Fungi</taxon>
        <taxon>Dikarya</taxon>
        <taxon>Ascomycota</taxon>
        <taxon>Pezizomycotina</taxon>
        <taxon>Geoglossomycetes</taxon>
        <taxon>Geoglossales</taxon>
        <taxon>Geoglossaceae</taxon>
        <taxon>Glutinoglossum</taxon>
    </lineage>
</organism>
<proteinExistence type="predicted"/>
<evidence type="ECO:0000313" key="3">
    <source>
        <dbReference type="Proteomes" id="UP000698800"/>
    </source>
</evidence>
<dbReference type="Gene3D" id="1.25.40.20">
    <property type="entry name" value="Ankyrin repeat-containing domain"/>
    <property type="match status" value="1"/>
</dbReference>
<dbReference type="InterPro" id="IPR036770">
    <property type="entry name" value="Ankyrin_rpt-contain_sf"/>
</dbReference>
<dbReference type="AlphaFoldDB" id="A0A9P8I2Z6"/>
<dbReference type="InterPro" id="IPR002110">
    <property type="entry name" value="Ankyrin_rpt"/>
</dbReference>
<keyword evidence="3" id="KW-1185">Reference proteome</keyword>